<dbReference type="EMBL" id="ML009312">
    <property type="protein sequence ID" value="RKO97323.1"/>
    <property type="molecule type" value="Genomic_DNA"/>
</dbReference>
<dbReference type="InterPro" id="IPR051885">
    <property type="entry name" value="CC_CF"/>
</dbReference>
<dbReference type="AlphaFoldDB" id="A0A4P9XA68"/>
<evidence type="ECO:0000259" key="7">
    <source>
        <dbReference type="Pfam" id="PF13870"/>
    </source>
</evidence>
<dbReference type="EMBL" id="ML014156">
    <property type="protein sequence ID" value="RKP01941.1"/>
    <property type="molecule type" value="Genomic_DNA"/>
</dbReference>
<evidence type="ECO:0000313" key="9">
    <source>
        <dbReference type="EMBL" id="RKP01941.1"/>
    </source>
</evidence>
<proteinExistence type="inferred from homology"/>
<comment type="subcellular location">
    <subcellularLocation>
        <location evidence="1">Cell projection</location>
        <location evidence="1">Cilium</location>
    </subcellularLocation>
</comment>
<evidence type="ECO:0000313" key="11">
    <source>
        <dbReference type="Proteomes" id="UP000274922"/>
    </source>
</evidence>
<dbReference type="GO" id="GO:0036064">
    <property type="term" value="C:ciliary basal body"/>
    <property type="evidence" value="ECO:0007669"/>
    <property type="project" value="TreeGrafter"/>
</dbReference>
<dbReference type="GO" id="GO:0060271">
    <property type="term" value="P:cilium assembly"/>
    <property type="evidence" value="ECO:0007669"/>
    <property type="project" value="TreeGrafter"/>
</dbReference>
<reference evidence="10 11" key="1">
    <citation type="journal article" date="2018" name="Nat. Microbiol.">
        <title>Leveraging single-cell genomics to expand the fungal tree of life.</title>
        <authorList>
            <person name="Ahrendt S.R."/>
            <person name="Quandt C.A."/>
            <person name="Ciobanu D."/>
            <person name="Clum A."/>
            <person name="Salamov A."/>
            <person name="Andreopoulos B."/>
            <person name="Cheng J.F."/>
            <person name="Woyke T."/>
            <person name="Pelin A."/>
            <person name="Henrissat B."/>
            <person name="Reynolds N.K."/>
            <person name="Benny G.L."/>
            <person name="Smith M.E."/>
            <person name="James T.Y."/>
            <person name="Grigoriev I.V."/>
        </authorList>
    </citation>
    <scope>NUCLEOTIDE SEQUENCE [LARGE SCALE GENOMIC DNA]</scope>
    <source>
        <strain evidence="10 11">ATCC 52028</strain>
    </source>
</reference>
<keyword evidence="3" id="KW-0175">Coiled coil</keyword>
<protein>
    <recommendedName>
        <fullName evidence="6">Cilia- and flagella-associated protein 263</fullName>
    </recommendedName>
</protein>
<evidence type="ECO:0000256" key="3">
    <source>
        <dbReference type="ARBA" id="ARBA00023054"/>
    </source>
</evidence>
<gene>
    <name evidence="8" type="ORF">CAUPRSCDRAFT_1251</name>
    <name evidence="9" type="ORF">CXG81DRAFT_6900</name>
</gene>
<evidence type="ECO:0000256" key="6">
    <source>
        <dbReference type="ARBA" id="ARBA00044798"/>
    </source>
</evidence>
<evidence type="ECO:0000313" key="8">
    <source>
        <dbReference type="EMBL" id="RKO97323.1"/>
    </source>
</evidence>
<evidence type="ECO:0000313" key="10">
    <source>
        <dbReference type="Proteomes" id="UP000268535"/>
    </source>
</evidence>
<feature type="non-terminal residue" evidence="9">
    <location>
        <position position="1"/>
    </location>
</feature>
<organism evidence="9 11">
    <name type="scientific">Caulochytrium protostelioides</name>
    <dbReference type="NCBI Taxonomy" id="1555241"/>
    <lineage>
        <taxon>Eukaryota</taxon>
        <taxon>Fungi</taxon>
        <taxon>Fungi incertae sedis</taxon>
        <taxon>Chytridiomycota</taxon>
        <taxon>Chytridiomycota incertae sedis</taxon>
        <taxon>Chytridiomycetes</taxon>
        <taxon>Caulochytriales</taxon>
        <taxon>Caulochytriaceae</taxon>
        <taxon>Caulochytrium</taxon>
    </lineage>
</organism>
<comment type="similarity">
    <text evidence="5">Belongs to the CFAP263 family.</text>
</comment>
<name>A0A4P9XA68_9FUNG</name>
<feature type="non-terminal residue" evidence="9">
    <location>
        <position position="291"/>
    </location>
</feature>
<dbReference type="STRING" id="1555241.A0A4P9XA68"/>
<dbReference type="Pfam" id="PF13870">
    <property type="entry name" value="CCDC113_CCDC96_CC"/>
    <property type="match status" value="1"/>
</dbReference>
<dbReference type="OrthoDB" id="10259713at2759"/>
<evidence type="ECO:0000256" key="4">
    <source>
        <dbReference type="ARBA" id="ARBA00023273"/>
    </source>
</evidence>
<accession>A0A4P9XA68</accession>
<keyword evidence="2" id="KW-0970">Cilium biogenesis/degradation</keyword>
<evidence type="ECO:0000256" key="2">
    <source>
        <dbReference type="ARBA" id="ARBA00022794"/>
    </source>
</evidence>
<reference evidence="9" key="2">
    <citation type="submission" date="2018-04" db="EMBL/GenBank/DDBJ databases">
        <title>Leveraging single-cell genomics to expand the Fungal Tree of Life.</title>
        <authorList>
            <consortium name="DOE Joint Genome Institute"/>
            <person name="Ahrendt S.R."/>
            <person name="Quandt C.A."/>
            <person name="Ciobanu D."/>
            <person name="Clum A."/>
            <person name="Salamov A."/>
            <person name="Andreopoulos B."/>
            <person name="Cheng J.-F."/>
            <person name="Woyke T."/>
            <person name="Pelin A."/>
            <person name="Henrissat B."/>
            <person name="Benny G.L."/>
            <person name="Smith M.E."/>
            <person name="James T.Y."/>
            <person name="Grigoriev I.V."/>
        </authorList>
    </citation>
    <scope>NUCLEOTIDE SEQUENCE</scope>
    <source>
        <strain evidence="9">ATCC 52028</strain>
    </source>
</reference>
<evidence type="ECO:0000256" key="1">
    <source>
        <dbReference type="ARBA" id="ARBA00004138"/>
    </source>
</evidence>
<dbReference type="InterPro" id="IPR025254">
    <property type="entry name" value="CCDC113/CCDC96_CC"/>
</dbReference>
<dbReference type="PANTHER" id="PTHR15654">
    <property type="entry name" value="COILED-COIL DOMAIN-CONTAINING PROTEIN 113-RELATED"/>
    <property type="match status" value="1"/>
</dbReference>
<feature type="domain" description="CCDC113/CCDC96 coiled-coil" evidence="7">
    <location>
        <begin position="103"/>
        <end position="275"/>
    </location>
</feature>
<dbReference type="GO" id="GO:0005930">
    <property type="term" value="C:axoneme"/>
    <property type="evidence" value="ECO:0007669"/>
    <property type="project" value="TreeGrafter"/>
</dbReference>
<evidence type="ECO:0000256" key="5">
    <source>
        <dbReference type="ARBA" id="ARBA00044506"/>
    </source>
</evidence>
<keyword evidence="11" id="KW-1185">Reference proteome</keyword>
<dbReference type="Proteomes" id="UP000274922">
    <property type="component" value="Unassembled WGS sequence"/>
</dbReference>
<dbReference type="Proteomes" id="UP000268535">
    <property type="component" value="Unassembled WGS sequence"/>
</dbReference>
<dbReference type="PANTHER" id="PTHR15654:SF2">
    <property type="entry name" value="COILED-COIL DOMAIN-CONTAINING PROTEIN 113"/>
    <property type="match status" value="1"/>
</dbReference>
<keyword evidence="4" id="KW-0966">Cell projection</keyword>
<sequence>RGDKQPKNKQVQVTPLTLNADQKIEIAIRELEEWRDELEARGETWTRSLDAIAAEIEQVELSEAGLRKSMYDFKRDIIQGAIHPRTGKVMAERMVRYYEERLRNKAPLVEKLRLKNAAIRSQKYKLHQQLTQKEELGHVLHAVDFDQLQIENRQYLTTIEERNRELVQLKMRVGKALIQLNHHKARLASGVQGNAQLEKDLAQRTQLLASMQQESETVAVVADRIHKQYEATANEAQAYQVPQVMDYLGLITACEHLSKTKHMWSRKVSIAEMQANAIKAQYRAKREEAMG</sequence>
<reference evidence="8" key="3">
    <citation type="submission" date="2018-08" db="EMBL/GenBank/DDBJ databases">
        <title>Leveraging single-cell genomics to expand the Fungal Tree of Life.</title>
        <authorList>
            <consortium name="DOE Joint Genome Institute"/>
            <person name="Ahrendt S.R."/>
            <person name="Quandt C.A."/>
            <person name="Ciobanu D."/>
            <person name="Clum A."/>
            <person name="Salamov A."/>
            <person name="Andreopoulos B."/>
            <person name="Cheng J.-F."/>
            <person name="Woyke T."/>
            <person name="Pelin A."/>
            <person name="Henrissat B."/>
            <person name="Reynolds N."/>
            <person name="Benny G.L."/>
            <person name="Smith M.E."/>
            <person name="James T.Y."/>
            <person name="Grigoriev I.V."/>
        </authorList>
    </citation>
    <scope>NUCLEOTIDE SEQUENCE</scope>
    <source>
        <strain evidence="8">ATCC 52028</strain>
    </source>
</reference>